<evidence type="ECO:0000313" key="2">
    <source>
        <dbReference type="EMBL" id="SFR10752.1"/>
    </source>
</evidence>
<dbReference type="PANTHER" id="PTHR46844">
    <property type="entry name" value="SLR5058 PROTEIN"/>
    <property type="match status" value="1"/>
</dbReference>
<dbReference type="Proteomes" id="UP000198583">
    <property type="component" value="Unassembled WGS sequence"/>
</dbReference>
<reference evidence="3" key="1">
    <citation type="submission" date="2016-10" db="EMBL/GenBank/DDBJ databases">
        <authorList>
            <person name="Varghese N."/>
            <person name="Submissions S."/>
        </authorList>
    </citation>
    <scope>NUCLEOTIDE SEQUENCE [LARGE SCALE GENOMIC DNA]</scope>
    <source>
        <strain evidence="3">DSM 44232</strain>
    </source>
</reference>
<protein>
    <submittedName>
        <fullName evidence="2">NACHT domain-containing protein</fullName>
    </submittedName>
</protein>
<dbReference type="RefSeq" id="WP_093592144.1">
    <property type="nucleotide sequence ID" value="NZ_FOYL01000003.1"/>
</dbReference>
<dbReference type="InterPro" id="IPR027417">
    <property type="entry name" value="P-loop_NTPase"/>
</dbReference>
<dbReference type="STRING" id="84724.SAMN04488564_103463"/>
<dbReference type="SUPFAM" id="SSF52540">
    <property type="entry name" value="P-loop containing nucleoside triphosphate hydrolases"/>
    <property type="match status" value="1"/>
</dbReference>
<dbReference type="OrthoDB" id="135105at2"/>
<dbReference type="AlphaFoldDB" id="A0A1I6DZI8"/>
<evidence type="ECO:0000259" key="1">
    <source>
        <dbReference type="PROSITE" id="PS50837"/>
    </source>
</evidence>
<organism evidence="2 3">
    <name type="scientific">Lentzea waywayandensis</name>
    <dbReference type="NCBI Taxonomy" id="84724"/>
    <lineage>
        <taxon>Bacteria</taxon>
        <taxon>Bacillati</taxon>
        <taxon>Actinomycetota</taxon>
        <taxon>Actinomycetes</taxon>
        <taxon>Pseudonocardiales</taxon>
        <taxon>Pseudonocardiaceae</taxon>
        <taxon>Lentzea</taxon>
    </lineage>
</organism>
<dbReference type="PROSITE" id="PS50837">
    <property type="entry name" value="NACHT"/>
    <property type="match status" value="1"/>
</dbReference>
<dbReference type="PANTHER" id="PTHR46844:SF1">
    <property type="entry name" value="SLR5058 PROTEIN"/>
    <property type="match status" value="1"/>
</dbReference>
<dbReference type="Gene3D" id="3.40.50.300">
    <property type="entry name" value="P-loop containing nucleotide triphosphate hydrolases"/>
    <property type="match status" value="1"/>
</dbReference>
<dbReference type="Pfam" id="PF05729">
    <property type="entry name" value="NACHT"/>
    <property type="match status" value="1"/>
</dbReference>
<evidence type="ECO:0000313" key="3">
    <source>
        <dbReference type="Proteomes" id="UP000198583"/>
    </source>
</evidence>
<feature type="domain" description="NACHT" evidence="1">
    <location>
        <begin position="159"/>
        <end position="280"/>
    </location>
</feature>
<accession>A0A1I6DZI8</accession>
<gene>
    <name evidence="2" type="ORF">SAMN04488564_103463</name>
</gene>
<sequence>MVKHLTPIIAAIAPPAAAFAFLKTWATAHPVWALVALLGWQVLVWGTTLVSKLLNGVADELGKRWQPRLTEWLDQLLRRRYARFKKQYRESVLSGLRFIDLQGLATVSFYTPDLDEVFVDVSVVFRAPNQVRGDVLAQAPGDVNERYSVWNLLDQPRPVVLAVVGAPGSGKTTLLRYTARRMCRSRRGRRRALPILLYLRDHVAAITANPAVALPNLVTTPGLDEPTGWFERQLVDGNCAVLLDGLDEVASQDDRTSVATWVASQAKRYPRNDFVITSRPHGYETARVDGATVLQVRSFTDAQVSQFIHGWYLAIEQRSTGSTDDDVRKKAQASADDLLRRLEHAPALHDLTVNPLLLTMIAIVHRFRGALPGIRADLYGEICQVLLWRRHNAKALVSVLNGDQKAALLRGLAYTMMRRKIRDMPRDEVLLELRPALRRMSKDISEDEFLSEAGSNGLLLERESGLYSFAHLTFQEYLAAEHIREKHLGEVLTTTVDDVWWRETSLLYVARSDADQIVESCVSSGSVAALSLAFDCADQTTELAPELRSGLDELLKQALDETVPSAVRRLMVGVQLTRHLRHAMVRTSEGTRLCTQPITPELYRSFLSDIEHEEQPLGAIPLFATWANEITDTEDRYRLPTYEEVQHRAVAKLNTWYRDTKEDVYLHTPDPTKNPLEITTEIIREHVLADLEKKSSFVARALLLNAIDHFEQNKSRRSNVALIGQFAALDFAFPISPVDDFEFTSRLRLSLERIPNESVFRFLPRQRYSYLTGAVEVTLGHGLHIAAKAVGTHTRDILTTFADGLLDAARPAGEIVKPFVMAPPKANLHDKSQYPDWTEKAQYLSDALRPYLALKKTLTPKLATEFRLAALCHAAEFGTADYRMLPAKITFLERYGQDEALVLATD</sequence>
<proteinExistence type="predicted"/>
<name>A0A1I6DZI8_9PSEU</name>
<keyword evidence="3" id="KW-1185">Reference proteome</keyword>
<dbReference type="EMBL" id="FOYL01000003">
    <property type="protein sequence ID" value="SFR10752.1"/>
    <property type="molecule type" value="Genomic_DNA"/>
</dbReference>
<dbReference type="InterPro" id="IPR007111">
    <property type="entry name" value="NACHT_NTPase"/>
</dbReference>